<dbReference type="CDD" id="cd06263">
    <property type="entry name" value="MAM"/>
    <property type="match status" value="1"/>
</dbReference>
<dbReference type="InterPro" id="IPR000998">
    <property type="entry name" value="MAM_dom"/>
</dbReference>
<evidence type="ECO:0000259" key="4">
    <source>
        <dbReference type="PROSITE" id="PS50060"/>
    </source>
</evidence>
<dbReference type="SMART" id="SM00710">
    <property type="entry name" value="PbH1"/>
    <property type="match status" value="7"/>
</dbReference>
<dbReference type="InterPro" id="IPR036116">
    <property type="entry name" value="FN3_sf"/>
</dbReference>
<feature type="domain" description="Fibronectin type-III" evidence="5">
    <location>
        <begin position="1233"/>
        <end position="1327"/>
    </location>
</feature>
<dbReference type="EMBL" id="FQYY01000006">
    <property type="protein sequence ID" value="SHI97656.1"/>
    <property type="molecule type" value="Genomic_DNA"/>
</dbReference>
<dbReference type="InterPro" id="IPR012334">
    <property type="entry name" value="Pectin_lyas_fold"/>
</dbReference>
<dbReference type="SUPFAM" id="SSF49899">
    <property type="entry name" value="Concanavalin A-like lectins/glucanases"/>
    <property type="match status" value="2"/>
</dbReference>
<dbReference type="GO" id="GO:0004553">
    <property type="term" value="F:hydrolase activity, hydrolyzing O-glycosyl compounds"/>
    <property type="evidence" value="ECO:0007669"/>
    <property type="project" value="UniProtKB-ARBA"/>
</dbReference>
<dbReference type="Gene3D" id="2.160.20.10">
    <property type="entry name" value="Single-stranded right-handed beta-helix, Pectin lyase-like"/>
    <property type="match status" value="1"/>
</dbReference>
<feature type="domain" description="Fibronectin type-III" evidence="5">
    <location>
        <begin position="1331"/>
        <end position="1426"/>
    </location>
</feature>
<dbReference type="PANTHER" id="PTHR46708:SF2">
    <property type="entry name" value="FIBRONECTIN TYPE-III DOMAIN-CONTAINING PROTEIN"/>
    <property type="match status" value="1"/>
</dbReference>
<dbReference type="InterPro" id="IPR013320">
    <property type="entry name" value="ConA-like_dom_sf"/>
</dbReference>
<dbReference type="SMART" id="SM00060">
    <property type="entry name" value="FN3"/>
    <property type="match status" value="7"/>
</dbReference>
<gene>
    <name evidence="6" type="ORF">SAMN04488096_106168</name>
</gene>
<dbReference type="InterPro" id="IPR050991">
    <property type="entry name" value="ECM_Regulatory_Proteins"/>
</dbReference>
<evidence type="ECO:0000256" key="2">
    <source>
        <dbReference type="ARBA" id="ARBA00022737"/>
    </source>
</evidence>
<dbReference type="GO" id="GO:0005975">
    <property type="term" value="P:carbohydrate metabolic process"/>
    <property type="evidence" value="ECO:0007669"/>
    <property type="project" value="UniProtKB-ARBA"/>
</dbReference>
<sequence length="1607" mass="170944">MKKITPLFFFALLISWQGYSQTGCSSILAPFTENFDSGAIPNCWSQNSSNDWEFDGTISWNTSQCTASPSDHTTGAGEFAAVDMTNIAPAETITLELPLIDVSALTVPELSFYMFMCTQGYSPGNELHVEAYDGTTWNQVGLVNTGSASWENHTFMLLNYVVGNTVQLRLRAQEVTTTSGFSFYGDIAIDDLTIAEAPTCIKPTGISNTSVTATTADFSWTAPAIVPSSGYEWAVMASGSTLDISTAISTGTSLTTSATAGSLTQVTNYDFYVRSDCGGTDQSVWEGPFAFSTGCLSQLTGTYNIGATGDYATISAAIADLNTCGISSAVTFNLMSGSGPYNEQLVLNEVTGASATNTITFNGNGETVTSTTDSSNRNLFLLDGADYVTLNNFNFVTQDVDYNFVIQLTNGANFNSITNNTIDLTSAIADSGSDNAGIVVSGSLTSAVTDGNSGNVTITGNAIIGGYYGISISGESTGSAMNNTISNNVIQDFYYYGIYNNDVENTTISGNDIHRENRANVSSFYALYFTGNGGGNIIDANMIHDAFTSEPTATSTAYTIYHTLTDAAAGNANVVSNNIIYNINGVGGTNYGIYNSGSDGVHYYHNTISLDFQGATSGTTRGFYQTGSASDIEFINNIISITRGGTGTKYCLYFNTAASSIISNNNVLYINASAGTNHLGYLGSAQTTLLDWQTATSGDANSLDADPIFGGASTGQLSPNNGAIDNLGTPLTVVTLDINGVTRSSTTPDVGAFEFTPPSCTQPSGIAVNNITATNADIIWTENNTPAATEWEIEYGLSGYTQGSTAAIATIVDNDGILGETLTGLSGTTDYDVYVKTNCSTTSSSAWSGPYTFTTACAAFVAPFFENVETHIATTTFNDSQCWYTIQSSYGWDISDDDTPSSGTGPNQAYSGTNFFFTEGSSGSSGDVAELYSPFIDISALSSPALEFYYHMFNGSTVGDMGELHVDVYDGSVWNNNVMTPLVGGQQTAQADAWFLATVDLSSYTGTIQVRFRAIRGNDYESDISIDDVDIFDYSCVAPTNITSSNITTTTADFSWTASLDETNGYEYIIMLDGDIPGVDTPVTTGTLGTGATSISVSGLSPGVDYDFYIRTICSLDGSWSMIDFTTALPPCDLPTAITNTGFTLTTADFSWTASADEMNGYIWYVMTDGDDPLVDTPVTNGTVATGVTTVQVTGLTPGTSYDFYIQTDCGGTTISVMSATLDFITDDYPCTPPSSVFNNALTDVTAKFTWQTNGLETGGYSWVLMADGDDPLVDMPLFNGSVATGVTSVIISGLTPMTSYDFYVKTSCSTDDSDWSVKVDITTLGPPCDAPTAVTLVDVQTTTAEFSWTASLDETNGYEWYVMTDGDDPLVDMPLFSGNVSTGVTTVTVTGLATMTSYDFYVQTDCGSSNMSDWSAKVEVTTLASCDAPTTVTLVDVQTTTAEFSWAASPDETNGYEWYVMTDGDDPLVDMPLSSGIVSSGVTSVVVTGLTQTTNYDFYVKTYCDANNESDWSAKVDFVTEDDLSVNNNLFNNFKYYPNPVSQMLTLNAGVQINEVSIYNLLGQQVLVVKPNSLKTNLDLSRLQTGPYIVKVIINESSKMFKIIKE</sequence>
<dbReference type="SUPFAM" id="SSF51126">
    <property type="entry name" value="Pectin lyase-like"/>
    <property type="match status" value="1"/>
</dbReference>
<dbReference type="PANTHER" id="PTHR46708">
    <property type="entry name" value="TENASCIN"/>
    <property type="match status" value="1"/>
</dbReference>
<feature type="domain" description="Fibronectin type-III" evidence="5">
    <location>
        <begin position="1134"/>
        <end position="1229"/>
    </location>
</feature>
<dbReference type="InterPro" id="IPR026444">
    <property type="entry name" value="Secre_tail"/>
</dbReference>
<feature type="chain" id="PRO_5012770836" evidence="3">
    <location>
        <begin position="21"/>
        <end position="1607"/>
    </location>
</feature>
<dbReference type="InterPro" id="IPR011050">
    <property type="entry name" value="Pectin_lyase_fold/virulence"/>
</dbReference>
<accession>A0A1M6FJ20</accession>
<dbReference type="SUPFAM" id="SSF49265">
    <property type="entry name" value="Fibronectin type III"/>
    <property type="match status" value="5"/>
</dbReference>
<feature type="domain" description="MAM" evidence="4">
    <location>
        <begin position="873"/>
        <end position="1038"/>
    </location>
</feature>
<evidence type="ECO:0000256" key="3">
    <source>
        <dbReference type="SAM" id="SignalP"/>
    </source>
</evidence>
<dbReference type="Pfam" id="PF00041">
    <property type="entry name" value="fn3"/>
    <property type="match status" value="3"/>
</dbReference>
<dbReference type="OrthoDB" id="9792152at2"/>
<evidence type="ECO:0000313" key="7">
    <source>
        <dbReference type="Proteomes" id="UP000184225"/>
    </source>
</evidence>
<keyword evidence="1 3" id="KW-0732">Signal</keyword>
<dbReference type="Proteomes" id="UP000184225">
    <property type="component" value="Unassembled WGS sequence"/>
</dbReference>
<dbReference type="RefSeq" id="WP_073151477.1">
    <property type="nucleotide sequence ID" value="NZ_FQYY01000006.1"/>
</dbReference>
<evidence type="ECO:0000256" key="1">
    <source>
        <dbReference type="ARBA" id="ARBA00022729"/>
    </source>
</evidence>
<dbReference type="STRING" id="579105.SAMN04488096_106168"/>
<feature type="domain" description="Fibronectin type-III" evidence="5">
    <location>
        <begin position="202"/>
        <end position="296"/>
    </location>
</feature>
<proteinExistence type="predicted"/>
<feature type="signal peptide" evidence="3">
    <location>
        <begin position="1"/>
        <end position="20"/>
    </location>
</feature>
<keyword evidence="2" id="KW-0677">Repeat</keyword>
<dbReference type="Gene3D" id="2.60.40.10">
    <property type="entry name" value="Immunoglobulins"/>
    <property type="match status" value="7"/>
</dbReference>
<feature type="domain" description="MAM" evidence="4">
    <location>
        <begin position="31"/>
        <end position="202"/>
    </location>
</feature>
<keyword evidence="7" id="KW-1185">Reference proteome</keyword>
<dbReference type="InterPro" id="IPR003961">
    <property type="entry name" value="FN3_dom"/>
</dbReference>
<dbReference type="CDD" id="cd00063">
    <property type="entry name" value="FN3"/>
    <property type="match status" value="1"/>
</dbReference>
<dbReference type="Pfam" id="PF18962">
    <property type="entry name" value="Por_Secre_tail"/>
    <property type="match status" value="1"/>
</dbReference>
<evidence type="ECO:0000259" key="5">
    <source>
        <dbReference type="PROSITE" id="PS50853"/>
    </source>
</evidence>
<dbReference type="GO" id="GO:0016020">
    <property type="term" value="C:membrane"/>
    <property type="evidence" value="ECO:0007669"/>
    <property type="project" value="InterPro"/>
</dbReference>
<name>A0A1M6FJ20_9FLAO</name>
<dbReference type="PROSITE" id="PS50853">
    <property type="entry name" value="FN3"/>
    <property type="match status" value="7"/>
</dbReference>
<feature type="domain" description="Fibronectin type-III" evidence="5">
    <location>
        <begin position="762"/>
        <end position="858"/>
    </location>
</feature>
<dbReference type="PROSITE" id="PS50060">
    <property type="entry name" value="MAM_2"/>
    <property type="match status" value="2"/>
</dbReference>
<dbReference type="NCBIfam" id="TIGR04183">
    <property type="entry name" value="Por_Secre_tail"/>
    <property type="match status" value="1"/>
</dbReference>
<dbReference type="SMART" id="SM00137">
    <property type="entry name" value="MAM"/>
    <property type="match status" value="1"/>
</dbReference>
<dbReference type="InterPro" id="IPR013783">
    <property type="entry name" value="Ig-like_fold"/>
</dbReference>
<feature type="domain" description="Fibronectin type-III" evidence="5">
    <location>
        <begin position="1429"/>
        <end position="1524"/>
    </location>
</feature>
<dbReference type="Gene3D" id="2.60.120.200">
    <property type="match status" value="2"/>
</dbReference>
<evidence type="ECO:0000313" key="6">
    <source>
        <dbReference type="EMBL" id="SHI97656.1"/>
    </source>
</evidence>
<reference evidence="6 7" key="1">
    <citation type="submission" date="2016-11" db="EMBL/GenBank/DDBJ databases">
        <authorList>
            <person name="Jaros S."/>
            <person name="Januszkiewicz K."/>
            <person name="Wedrychowicz H."/>
        </authorList>
    </citation>
    <scope>NUCLEOTIDE SEQUENCE [LARGE SCALE GENOMIC DNA]</scope>
    <source>
        <strain evidence="6 7">DSM 21425</strain>
    </source>
</reference>
<protein>
    <submittedName>
        <fullName evidence="6">Por secretion system C-terminal sorting domain-containing protein</fullName>
    </submittedName>
</protein>
<dbReference type="Pfam" id="PF00629">
    <property type="entry name" value="MAM"/>
    <property type="match status" value="2"/>
</dbReference>
<feature type="domain" description="Fibronectin type-III" evidence="5">
    <location>
        <begin position="1038"/>
        <end position="1131"/>
    </location>
</feature>
<dbReference type="InterPro" id="IPR006626">
    <property type="entry name" value="PbH1"/>
</dbReference>
<organism evidence="6 7">
    <name type="scientific">Mesonia phycicola</name>
    <dbReference type="NCBI Taxonomy" id="579105"/>
    <lineage>
        <taxon>Bacteria</taxon>
        <taxon>Pseudomonadati</taxon>
        <taxon>Bacteroidota</taxon>
        <taxon>Flavobacteriia</taxon>
        <taxon>Flavobacteriales</taxon>
        <taxon>Flavobacteriaceae</taxon>
        <taxon>Mesonia</taxon>
    </lineage>
</organism>